<evidence type="ECO:0000256" key="1">
    <source>
        <dbReference type="SAM" id="MobiDB-lite"/>
    </source>
</evidence>
<comment type="caution">
    <text evidence="2">The sequence shown here is derived from an EMBL/GenBank/DDBJ whole genome shotgun (WGS) entry which is preliminary data.</text>
</comment>
<feature type="region of interest" description="Disordered" evidence="1">
    <location>
        <begin position="22"/>
        <end position="116"/>
    </location>
</feature>
<evidence type="ECO:0000313" key="3">
    <source>
        <dbReference type="Proteomes" id="UP000765509"/>
    </source>
</evidence>
<protein>
    <submittedName>
        <fullName evidence="2">Uncharacterized protein</fullName>
    </submittedName>
</protein>
<reference evidence="2" key="1">
    <citation type="submission" date="2021-03" db="EMBL/GenBank/DDBJ databases">
        <title>Draft genome sequence of rust myrtle Austropuccinia psidii MF-1, a brazilian biotype.</title>
        <authorList>
            <person name="Quecine M.C."/>
            <person name="Pachon D.M.R."/>
            <person name="Bonatelli M.L."/>
            <person name="Correr F.H."/>
            <person name="Franceschini L.M."/>
            <person name="Leite T.F."/>
            <person name="Margarido G.R.A."/>
            <person name="Almeida C.A."/>
            <person name="Ferrarezi J.A."/>
            <person name="Labate C.A."/>
        </authorList>
    </citation>
    <scope>NUCLEOTIDE SEQUENCE</scope>
    <source>
        <strain evidence="2">MF-1</strain>
    </source>
</reference>
<gene>
    <name evidence="2" type="ORF">O181_019249</name>
</gene>
<evidence type="ECO:0000313" key="2">
    <source>
        <dbReference type="EMBL" id="MBW0479534.1"/>
    </source>
</evidence>
<dbReference type="Proteomes" id="UP000765509">
    <property type="component" value="Unassembled WGS sequence"/>
</dbReference>
<keyword evidence="3" id="KW-1185">Reference proteome</keyword>
<organism evidence="2 3">
    <name type="scientific">Austropuccinia psidii MF-1</name>
    <dbReference type="NCBI Taxonomy" id="1389203"/>
    <lineage>
        <taxon>Eukaryota</taxon>
        <taxon>Fungi</taxon>
        <taxon>Dikarya</taxon>
        <taxon>Basidiomycota</taxon>
        <taxon>Pucciniomycotina</taxon>
        <taxon>Pucciniomycetes</taxon>
        <taxon>Pucciniales</taxon>
        <taxon>Sphaerophragmiaceae</taxon>
        <taxon>Austropuccinia</taxon>
    </lineage>
</organism>
<proteinExistence type="predicted"/>
<dbReference type="AlphaFoldDB" id="A0A9Q3C6Q5"/>
<feature type="compositionally biased region" description="Acidic residues" evidence="1">
    <location>
        <begin position="69"/>
        <end position="85"/>
    </location>
</feature>
<name>A0A9Q3C6Q5_9BASI</name>
<sequence>MSDALTNRAKCLLQMSVPELRADLDGGPNLEGAAPSRKEGRGVRRSNSFAGVVGVFPGTSRTTFKAPGEDDEEEEDNSVEEEVSDGTEGVPAPMGTSQGTGGPTPAQSNQPMSHKPEPSLLEIMHQMTQIMANFKAVSSFEYSRPPTFNTPSMRHQTGFIGHKPSKSEVLFSAANSSFIMIRQISLRRGSNLFIPLHFSLAGLKI</sequence>
<dbReference type="EMBL" id="AVOT02005616">
    <property type="protein sequence ID" value="MBW0479534.1"/>
    <property type="molecule type" value="Genomic_DNA"/>
</dbReference>
<accession>A0A9Q3C6Q5</accession>